<protein>
    <submittedName>
        <fullName evidence="2">Uncharacterized protein</fullName>
    </submittedName>
</protein>
<reference evidence="2 3" key="1">
    <citation type="submission" date="2021-01" db="EMBL/GenBank/DDBJ databases">
        <title>Sequencing the genomes of 1000 actinobacteria strains.</title>
        <authorList>
            <person name="Klenk H.-P."/>
        </authorList>
    </citation>
    <scope>NUCLEOTIDE SEQUENCE [LARGE SCALE GENOMIC DNA]</scope>
    <source>
        <strain evidence="2 3">DSM 100204</strain>
    </source>
</reference>
<proteinExistence type="predicted"/>
<accession>A0ABS2LW44</accession>
<name>A0ABS2LW44_9ACTN</name>
<keyword evidence="3" id="KW-1185">Reference proteome</keyword>
<organism evidence="2 3">
    <name type="scientific">Micromonospora luteifusca</name>
    <dbReference type="NCBI Taxonomy" id="709860"/>
    <lineage>
        <taxon>Bacteria</taxon>
        <taxon>Bacillati</taxon>
        <taxon>Actinomycetota</taxon>
        <taxon>Actinomycetes</taxon>
        <taxon>Micromonosporales</taxon>
        <taxon>Micromonosporaceae</taxon>
        <taxon>Micromonospora</taxon>
    </lineage>
</organism>
<dbReference type="RefSeq" id="WP_204943260.1">
    <property type="nucleotide sequence ID" value="NZ_JAFBBP010000001.1"/>
</dbReference>
<dbReference type="InterPro" id="IPR006311">
    <property type="entry name" value="TAT_signal"/>
</dbReference>
<dbReference type="Proteomes" id="UP000764837">
    <property type="component" value="Unassembled WGS sequence"/>
</dbReference>
<evidence type="ECO:0000313" key="3">
    <source>
        <dbReference type="Proteomes" id="UP000764837"/>
    </source>
</evidence>
<dbReference type="EMBL" id="JAFBBP010000001">
    <property type="protein sequence ID" value="MBM7492370.1"/>
    <property type="molecule type" value="Genomic_DNA"/>
</dbReference>
<comment type="caution">
    <text evidence="2">The sequence shown here is derived from an EMBL/GenBank/DDBJ whole genome shotgun (WGS) entry which is preliminary data.</text>
</comment>
<feature type="region of interest" description="Disordered" evidence="1">
    <location>
        <begin position="1"/>
        <end position="23"/>
    </location>
</feature>
<gene>
    <name evidence="2" type="ORF">JOD64_003592</name>
</gene>
<feature type="compositionally biased region" description="Basic and acidic residues" evidence="1">
    <location>
        <begin position="8"/>
        <end position="20"/>
    </location>
</feature>
<evidence type="ECO:0000256" key="1">
    <source>
        <dbReference type="SAM" id="MobiDB-lite"/>
    </source>
</evidence>
<dbReference type="PROSITE" id="PS51318">
    <property type="entry name" value="TAT"/>
    <property type="match status" value="1"/>
</dbReference>
<sequence>MTPVSTNTREHPGAHGEKKMTHTARRRMLAGTAAAGLLATSLGVAVAAPATAATGRPALGACTISTLPYPTDTYRADANAIDPTGRFVAGTALRIEETGNQYLLLFWDRDRLTEVEAPSMATPADINEDGVVIGNGWSESGDGQPWRYRDGQVELLPVVPSSTGIDVTAINKAGDIVGSGTDVDTNEFFVVRWPAARPGTVEVLDVPANATPSGITDNGTIVGMAGDFGSWTGWIRRPNGRIKPLTVPGTQSTVVNAAAGHWAIGNVTPGDGNAVKVRWDLRNGSYTPLDQRLSVLDDVNAKGVVVGGDRVARGANSRELPGGGDRVGLGGRSISDTGAIVGFRNADRLTPVRWTGC</sequence>
<evidence type="ECO:0000313" key="2">
    <source>
        <dbReference type="EMBL" id="MBM7492370.1"/>
    </source>
</evidence>